<dbReference type="OrthoDB" id="6371962at2759"/>
<dbReference type="GO" id="GO:0008061">
    <property type="term" value="F:chitin binding"/>
    <property type="evidence" value="ECO:0007669"/>
    <property type="project" value="UniProtKB-KW"/>
</dbReference>
<dbReference type="PANTHER" id="PTHR23301">
    <property type="entry name" value="CHITIN BINDING PERITROPHIN-A"/>
    <property type="match status" value="1"/>
</dbReference>
<feature type="signal peptide" evidence="6">
    <location>
        <begin position="1"/>
        <end position="19"/>
    </location>
</feature>
<accession>A0A7R9A8T5</accession>
<reference evidence="8" key="1">
    <citation type="submission" date="2020-11" db="EMBL/GenBank/DDBJ databases">
        <authorList>
            <person name="Tran Van P."/>
        </authorList>
    </citation>
    <scope>NUCLEOTIDE SEQUENCE</scope>
</reference>
<dbReference type="EMBL" id="CAJPEV010002380">
    <property type="protein sequence ID" value="CAG0896712.1"/>
    <property type="molecule type" value="Genomic_DNA"/>
</dbReference>
<dbReference type="InterPro" id="IPR036508">
    <property type="entry name" value="Chitin-bd_dom_sf"/>
</dbReference>
<dbReference type="PROSITE" id="PS50940">
    <property type="entry name" value="CHIT_BIND_II"/>
    <property type="match status" value="1"/>
</dbReference>
<evidence type="ECO:0000256" key="3">
    <source>
        <dbReference type="ARBA" id="ARBA00022737"/>
    </source>
</evidence>
<sequence length="133" mass="14616">MKLLITIFAFSAIVGIGSSKTFHKNLHLQRFTSRVVGPAKDAPVDCPPENDPDGEAILLPNPYDCGSYYVCDWAQNGEFALHLPNPLDCGSFCQCNWGTAIYMPCPAGLHFNAELQVCDWPENAGCDINSRNH</sequence>
<evidence type="ECO:0000313" key="9">
    <source>
        <dbReference type="Proteomes" id="UP000677054"/>
    </source>
</evidence>
<feature type="chain" id="PRO_5036209734" description="Chitin-binding type-2 domain-containing protein" evidence="6">
    <location>
        <begin position="20"/>
        <end position="133"/>
    </location>
</feature>
<evidence type="ECO:0000313" key="8">
    <source>
        <dbReference type="EMBL" id="CAD7249597.1"/>
    </source>
</evidence>
<dbReference type="AlphaFoldDB" id="A0A7R9A8T5"/>
<gene>
    <name evidence="8" type="ORF">DSTB1V02_LOCUS9386</name>
</gene>
<keyword evidence="3" id="KW-0677">Repeat</keyword>
<dbReference type="SUPFAM" id="SSF57625">
    <property type="entry name" value="Invertebrate chitin-binding proteins"/>
    <property type="match status" value="1"/>
</dbReference>
<evidence type="ECO:0000256" key="1">
    <source>
        <dbReference type="ARBA" id="ARBA00022669"/>
    </source>
</evidence>
<keyword evidence="1" id="KW-0147">Chitin-binding</keyword>
<dbReference type="PANTHER" id="PTHR23301:SF0">
    <property type="entry name" value="CHITIN-BINDING TYPE-2 DOMAIN-CONTAINING PROTEIN-RELATED"/>
    <property type="match status" value="1"/>
</dbReference>
<keyword evidence="5" id="KW-0325">Glycoprotein</keyword>
<keyword evidence="4" id="KW-1015">Disulfide bond</keyword>
<name>A0A7R9A8T5_9CRUS</name>
<keyword evidence="2 6" id="KW-0732">Signal</keyword>
<dbReference type="GO" id="GO:0005576">
    <property type="term" value="C:extracellular region"/>
    <property type="evidence" value="ECO:0007669"/>
    <property type="project" value="InterPro"/>
</dbReference>
<protein>
    <recommendedName>
        <fullName evidence="7">Chitin-binding type-2 domain-containing protein</fullName>
    </recommendedName>
</protein>
<proteinExistence type="predicted"/>
<dbReference type="EMBL" id="LR901897">
    <property type="protein sequence ID" value="CAD7249597.1"/>
    <property type="molecule type" value="Genomic_DNA"/>
</dbReference>
<evidence type="ECO:0000256" key="2">
    <source>
        <dbReference type="ARBA" id="ARBA00022729"/>
    </source>
</evidence>
<evidence type="ECO:0000256" key="5">
    <source>
        <dbReference type="ARBA" id="ARBA00023180"/>
    </source>
</evidence>
<dbReference type="Proteomes" id="UP000677054">
    <property type="component" value="Unassembled WGS sequence"/>
</dbReference>
<dbReference type="InterPro" id="IPR002557">
    <property type="entry name" value="Chitin-bd_dom"/>
</dbReference>
<dbReference type="InterPro" id="IPR051940">
    <property type="entry name" value="Chitin_bind-dev_reg"/>
</dbReference>
<dbReference type="SMART" id="SM00494">
    <property type="entry name" value="ChtBD2"/>
    <property type="match status" value="1"/>
</dbReference>
<dbReference type="Gene3D" id="2.170.140.10">
    <property type="entry name" value="Chitin binding domain"/>
    <property type="match status" value="1"/>
</dbReference>
<evidence type="ECO:0000256" key="4">
    <source>
        <dbReference type="ARBA" id="ARBA00023157"/>
    </source>
</evidence>
<organism evidence="8">
    <name type="scientific">Darwinula stevensoni</name>
    <dbReference type="NCBI Taxonomy" id="69355"/>
    <lineage>
        <taxon>Eukaryota</taxon>
        <taxon>Metazoa</taxon>
        <taxon>Ecdysozoa</taxon>
        <taxon>Arthropoda</taxon>
        <taxon>Crustacea</taxon>
        <taxon>Oligostraca</taxon>
        <taxon>Ostracoda</taxon>
        <taxon>Podocopa</taxon>
        <taxon>Podocopida</taxon>
        <taxon>Darwinulocopina</taxon>
        <taxon>Darwinuloidea</taxon>
        <taxon>Darwinulidae</taxon>
        <taxon>Darwinula</taxon>
    </lineage>
</organism>
<evidence type="ECO:0000256" key="6">
    <source>
        <dbReference type="SAM" id="SignalP"/>
    </source>
</evidence>
<dbReference type="Pfam" id="PF01607">
    <property type="entry name" value="CBM_14"/>
    <property type="match status" value="1"/>
</dbReference>
<evidence type="ECO:0000259" key="7">
    <source>
        <dbReference type="PROSITE" id="PS50940"/>
    </source>
</evidence>
<keyword evidence="9" id="KW-1185">Reference proteome</keyword>
<feature type="domain" description="Chitin-binding type-2" evidence="7">
    <location>
        <begin position="68"/>
        <end position="128"/>
    </location>
</feature>